<dbReference type="InterPro" id="IPR051536">
    <property type="entry name" value="UDG_Type-4/5"/>
</dbReference>
<evidence type="ECO:0000256" key="6">
    <source>
        <dbReference type="ARBA" id="ARBA00022723"/>
    </source>
</evidence>
<keyword evidence="7" id="KW-0227">DNA damage</keyword>
<dbReference type="PANTHER" id="PTHR33693:SF1">
    <property type="entry name" value="TYPE-4 URACIL-DNA GLYCOSYLASE"/>
    <property type="match status" value="1"/>
</dbReference>
<comment type="caution">
    <text evidence="13">The sequence shown here is derived from an EMBL/GenBank/DDBJ whole genome shotgun (WGS) entry which is preliminary data.</text>
</comment>
<keyword evidence="8" id="KW-0378">Hydrolase</keyword>
<keyword evidence="14" id="KW-1185">Reference proteome</keyword>
<keyword evidence="5" id="KW-0004">4Fe-4S</keyword>
<evidence type="ECO:0000256" key="11">
    <source>
        <dbReference type="ARBA" id="ARBA00023204"/>
    </source>
</evidence>
<dbReference type="SUPFAM" id="SSF52141">
    <property type="entry name" value="Uracil-DNA glycosylase-like"/>
    <property type="match status" value="1"/>
</dbReference>
<dbReference type="NCBIfam" id="TIGR00758">
    <property type="entry name" value="UDG_fam4"/>
    <property type="match status" value="1"/>
</dbReference>
<keyword evidence="6" id="KW-0479">Metal-binding</keyword>
<dbReference type="InterPro" id="IPR005273">
    <property type="entry name" value="Ura-DNA_glyco_family4"/>
</dbReference>
<evidence type="ECO:0000313" key="14">
    <source>
        <dbReference type="Proteomes" id="UP000297597"/>
    </source>
</evidence>
<dbReference type="EC" id="3.2.2.27" evidence="3"/>
<dbReference type="InterPro" id="IPR036895">
    <property type="entry name" value="Uracil-DNA_glycosylase-like_sf"/>
</dbReference>
<dbReference type="PANTHER" id="PTHR33693">
    <property type="entry name" value="TYPE-5 URACIL-DNA GLYCOSYLASE"/>
    <property type="match status" value="1"/>
</dbReference>
<dbReference type="EMBL" id="QFFZ01000032">
    <property type="protein sequence ID" value="TEB10120.1"/>
    <property type="molecule type" value="Genomic_DNA"/>
</dbReference>
<keyword evidence="10" id="KW-0411">Iron-sulfur</keyword>
<dbReference type="Pfam" id="PF03167">
    <property type="entry name" value="UDG"/>
    <property type="match status" value="1"/>
</dbReference>
<dbReference type="GO" id="GO:0004844">
    <property type="term" value="F:uracil DNA N-glycosylase activity"/>
    <property type="evidence" value="ECO:0007669"/>
    <property type="project" value="UniProtKB-EC"/>
</dbReference>
<proteinExistence type="inferred from homology"/>
<dbReference type="InterPro" id="IPR005122">
    <property type="entry name" value="Uracil-DNA_glycosylase-like"/>
</dbReference>
<evidence type="ECO:0000256" key="10">
    <source>
        <dbReference type="ARBA" id="ARBA00023014"/>
    </source>
</evidence>
<dbReference type="GO" id="GO:0046872">
    <property type="term" value="F:metal ion binding"/>
    <property type="evidence" value="ECO:0007669"/>
    <property type="project" value="UniProtKB-KW"/>
</dbReference>
<dbReference type="AlphaFoldDB" id="A0A4Y7RMZ0"/>
<dbReference type="Gene3D" id="3.40.470.10">
    <property type="entry name" value="Uracil-DNA glycosylase-like domain"/>
    <property type="match status" value="1"/>
</dbReference>
<comment type="catalytic activity">
    <reaction evidence="1">
        <text>Hydrolyzes single-stranded DNA or mismatched double-stranded DNA and polynucleotides, releasing free uracil.</text>
        <dbReference type="EC" id="3.2.2.27"/>
    </reaction>
</comment>
<reference evidence="13 14" key="1">
    <citation type="journal article" date="2018" name="Environ. Microbiol.">
        <title>Novel energy conservation strategies and behaviour of Pelotomaculum schinkii driving syntrophic propionate catabolism.</title>
        <authorList>
            <person name="Hidalgo-Ahumada C.A.P."/>
            <person name="Nobu M.K."/>
            <person name="Narihiro T."/>
            <person name="Tamaki H."/>
            <person name="Liu W.T."/>
            <person name="Kamagata Y."/>
            <person name="Stams A.J.M."/>
            <person name="Imachi H."/>
            <person name="Sousa D.Z."/>
        </authorList>
    </citation>
    <scope>NUCLEOTIDE SEQUENCE [LARGE SCALE GENOMIC DNA]</scope>
    <source>
        <strain evidence="13 14">MGP</strain>
    </source>
</reference>
<keyword evidence="11" id="KW-0234">DNA repair</keyword>
<evidence type="ECO:0000256" key="8">
    <source>
        <dbReference type="ARBA" id="ARBA00022801"/>
    </source>
</evidence>
<gene>
    <name evidence="13" type="ORF">Pmgp_02624</name>
</gene>
<dbReference type="GO" id="GO:0051539">
    <property type="term" value="F:4 iron, 4 sulfur cluster binding"/>
    <property type="evidence" value="ECO:0007669"/>
    <property type="project" value="UniProtKB-KW"/>
</dbReference>
<dbReference type="Proteomes" id="UP000297597">
    <property type="component" value="Unassembled WGS sequence"/>
</dbReference>
<accession>A0A4Y7RMZ0</accession>
<keyword evidence="9" id="KW-0408">Iron</keyword>
<feature type="domain" description="Uracil-DNA glycosylase-like" evidence="12">
    <location>
        <begin position="42"/>
        <end position="190"/>
    </location>
</feature>
<evidence type="ECO:0000259" key="12">
    <source>
        <dbReference type="SMART" id="SM00986"/>
    </source>
</evidence>
<evidence type="ECO:0000256" key="1">
    <source>
        <dbReference type="ARBA" id="ARBA00001400"/>
    </source>
</evidence>
<evidence type="ECO:0000256" key="2">
    <source>
        <dbReference type="ARBA" id="ARBA00006521"/>
    </source>
</evidence>
<dbReference type="SMART" id="SM00987">
    <property type="entry name" value="UreE_C"/>
    <property type="match status" value="1"/>
</dbReference>
<dbReference type="CDD" id="cd10030">
    <property type="entry name" value="UDG-F4_TTUDGA_SPO1dp_like"/>
    <property type="match status" value="1"/>
</dbReference>
<evidence type="ECO:0000256" key="3">
    <source>
        <dbReference type="ARBA" id="ARBA00012030"/>
    </source>
</evidence>
<name>A0A4Y7RMZ0_9FIRM</name>
<protein>
    <recommendedName>
        <fullName evidence="4">Type-4 uracil-DNA glycosylase</fullName>
        <ecNumber evidence="3">3.2.2.27</ecNumber>
    </recommendedName>
</protein>
<sequence>MNKVTYREDHDLSGVNSLEELKEMALPCKRCALRAGCTGVVFGEGNPNARLMLIGEGPGADEDLQGRPFVGKAGQLLDQILAAINLDRFTHTYIANVVKCRPPGNRAPRPEEAGQCLPWLYRQIELVSPDLIVLLGSTALQNLIDPEARITKMRGQWLVSKSGIKIMPTYHPAALLRDMNKKRPVWEDFQKVRDEYKIIAEG</sequence>
<comment type="similarity">
    <text evidence="2">Belongs to the uracil-DNA glycosylase (UDG) superfamily. Type 4 (UDGa) family.</text>
</comment>
<dbReference type="RefSeq" id="WP_427910037.1">
    <property type="nucleotide sequence ID" value="NZ_QFFZ01000032.1"/>
</dbReference>
<dbReference type="SMART" id="SM00986">
    <property type="entry name" value="UDG"/>
    <property type="match status" value="1"/>
</dbReference>
<evidence type="ECO:0000256" key="5">
    <source>
        <dbReference type="ARBA" id="ARBA00022485"/>
    </source>
</evidence>
<evidence type="ECO:0000256" key="7">
    <source>
        <dbReference type="ARBA" id="ARBA00022763"/>
    </source>
</evidence>
<organism evidence="13 14">
    <name type="scientific">Pelotomaculum propionicicum</name>
    <dbReference type="NCBI Taxonomy" id="258475"/>
    <lineage>
        <taxon>Bacteria</taxon>
        <taxon>Bacillati</taxon>
        <taxon>Bacillota</taxon>
        <taxon>Clostridia</taxon>
        <taxon>Eubacteriales</taxon>
        <taxon>Desulfotomaculaceae</taxon>
        <taxon>Pelotomaculum</taxon>
    </lineage>
</organism>
<dbReference type="GO" id="GO:0006281">
    <property type="term" value="P:DNA repair"/>
    <property type="evidence" value="ECO:0007669"/>
    <property type="project" value="UniProtKB-KW"/>
</dbReference>
<evidence type="ECO:0000256" key="4">
    <source>
        <dbReference type="ARBA" id="ARBA00019403"/>
    </source>
</evidence>
<evidence type="ECO:0000313" key="13">
    <source>
        <dbReference type="EMBL" id="TEB10120.1"/>
    </source>
</evidence>
<evidence type="ECO:0000256" key="9">
    <source>
        <dbReference type="ARBA" id="ARBA00023004"/>
    </source>
</evidence>